<evidence type="ECO:0000313" key="2">
    <source>
        <dbReference type="EMBL" id="JAT10951.1"/>
    </source>
</evidence>
<evidence type="ECO:0000256" key="1">
    <source>
        <dbReference type="SAM" id="MobiDB-lite"/>
    </source>
</evidence>
<sequence length="135" mass="15497">LDLKMNKFNHLIYSPLGCVRDNIPLKHFVSKIVQFQKETNSNVTIVTYNQQSSRMLRHGHEHHDFIYQIKKLLTLEEEKYTKTSTFSVGHTSSTANVSLISQSSPWKGWSTPEQGPRMFNSSQPQEPSKSTFAVL</sequence>
<feature type="compositionally biased region" description="Polar residues" evidence="1">
    <location>
        <begin position="119"/>
        <end position="135"/>
    </location>
</feature>
<dbReference type="AlphaFoldDB" id="A0A1B6KHN2"/>
<proteinExistence type="predicted"/>
<dbReference type="EMBL" id="GEBQ01029026">
    <property type="protein sequence ID" value="JAT10951.1"/>
    <property type="molecule type" value="Transcribed_RNA"/>
</dbReference>
<accession>A0A1B6KHN2</accession>
<protein>
    <submittedName>
        <fullName evidence="2">Uncharacterized protein</fullName>
    </submittedName>
</protein>
<gene>
    <name evidence="2" type="ORF">g.4386</name>
</gene>
<name>A0A1B6KHN2_9HEMI</name>
<reference evidence="2" key="1">
    <citation type="submission" date="2015-11" db="EMBL/GenBank/DDBJ databases">
        <title>De novo transcriptome assembly of four potential Pierce s Disease insect vectors from Arizona vineyards.</title>
        <authorList>
            <person name="Tassone E.E."/>
        </authorList>
    </citation>
    <scope>NUCLEOTIDE SEQUENCE</scope>
</reference>
<feature type="non-terminal residue" evidence="2">
    <location>
        <position position="1"/>
    </location>
</feature>
<feature type="region of interest" description="Disordered" evidence="1">
    <location>
        <begin position="104"/>
        <end position="135"/>
    </location>
</feature>
<organism evidence="2">
    <name type="scientific">Graphocephala atropunctata</name>
    <dbReference type="NCBI Taxonomy" id="36148"/>
    <lineage>
        <taxon>Eukaryota</taxon>
        <taxon>Metazoa</taxon>
        <taxon>Ecdysozoa</taxon>
        <taxon>Arthropoda</taxon>
        <taxon>Hexapoda</taxon>
        <taxon>Insecta</taxon>
        <taxon>Pterygota</taxon>
        <taxon>Neoptera</taxon>
        <taxon>Paraneoptera</taxon>
        <taxon>Hemiptera</taxon>
        <taxon>Auchenorrhyncha</taxon>
        <taxon>Membracoidea</taxon>
        <taxon>Cicadellidae</taxon>
        <taxon>Cicadellinae</taxon>
        <taxon>Cicadellini</taxon>
        <taxon>Graphocephala</taxon>
    </lineage>
</organism>